<sequence length="102" mass="11099">MDQQPGSIVTHFFGWLAAIAAAMGVTTQDLVYIAFGGIGVVISACSFIMGRLDARAQRAEQRKRTSLIEDYLDDVSQRPTDKQPTAIEIVNEALHKAESADC</sequence>
<accession>A0A6M8UEQ4</accession>
<protein>
    <submittedName>
        <fullName evidence="2">Phage holin</fullName>
    </submittedName>
</protein>
<dbReference type="EMBL" id="CP054212">
    <property type="protein sequence ID" value="QKJ87421.1"/>
    <property type="molecule type" value="Genomic_DNA"/>
</dbReference>
<feature type="transmembrane region" description="Helical" evidence="1">
    <location>
        <begin position="7"/>
        <end position="25"/>
    </location>
</feature>
<proteinExistence type="predicted"/>
<evidence type="ECO:0000256" key="1">
    <source>
        <dbReference type="SAM" id="Phobius"/>
    </source>
</evidence>
<dbReference type="Proteomes" id="UP000505325">
    <property type="component" value="Chromosome"/>
</dbReference>
<reference evidence="2 3" key="1">
    <citation type="submission" date="2020-06" db="EMBL/GenBank/DDBJ databases">
        <title>Genome sequence of Paramixta manurensis strain PD-1.</title>
        <authorList>
            <person name="Lee C.W."/>
            <person name="Kim J."/>
        </authorList>
    </citation>
    <scope>NUCLEOTIDE SEQUENCE [LARGE SCALE GENOMIC DNA]</scope>
    <source>
        <strain evidence="2 3">PD-1</strain>
    </source>
</reference>
<dbReference type="AlphaFoldDB" id="A0A6M8UEQ4"/>
<name>A0A6M8UEQ4_9GAMM</name>
<dbReference type="RefSeq" id="WP_173634366.1">
    <property type="nucleotide sequence ID" value="NZ_CP054212.1"/>
</dbReference>
<keyword evidence="1" id="KW-1133">Transmembrane helix</keyword>
<keyword evidence="3" id="KW-1185">Reference proteome</keyword>
<dbReference type="KEGG" id="pmak:PMPD1_2479"/>
<evidence type="ECO:0000313" key="2">
    <source>
        <dbReference type="EMBL" id="QKJ87421.1"/>
    </source>
</evidence>
<gene>
    <name evidence="2" type="ORF">PMPD1_2479</name>
</gene>
<organism evidence="2 3">
    <name type="scientific">Paramixta manurensis</name>
    <dbReference type="NCBI Taxonomy" id="2740817"/>
    <lineage>
        <taxon>Bacteria</taxon>
        <taxon>Pseudomonadati</taxon>
        <taxon>Pseudomonadota</taxon>
        <taxon>Gammaproteobacteria</taxon>
        <taxon>Enterobacterales</taxon>
        <taxon>Erwiniaceae</taxon>
        <taxon>Paramixta</taxon>
    </lineage>
</organism>
<evidence type="ECO:0000313" key="3">
    <source>
        <dbReference type="Proteomes" id="UP000505325"/>
    </source>
</evidence>
<keyword evidence="1" id="KW-0472">Membrane</keyword>
<feature type="transmembrane region" description="Helical" evidence="1">
    <location>
        <begin position="31"/>
        <end position="54"/>
    </location>
</feature>
<keyword evidence="1" id="KW-0812">Transmembrane</keyword>